<dbReference type="RefSeq" id="WP_110833635.1">
    <property type="nucleotide sequence ID" value="NZ_QKLU01000007.1"/>
</dbReference>
<organism evidence="1 2">
    <name type="scientific">Pedobacter nutrimenti</name>
    <dbReference type="NCBI Taxonomy" id="1241337"/>
    <lineage>
        <taxon>Bacteria</taxon>
        <taxon>Pseudomonadati</taxon>
        <taxon>Bacteroidota</taxon>
        <taxon>Sphingobacteriia</taxon>
        <taxon>Sphingobacteriales</taxon>
        <taxon>Sphingobacteriaceae</taxon>
        <taxon>Pedobacter</taxon>
    </lineage>
</organism>
<comment type="caution">
    <text evidence="1">The sequence shown here is derived from an EMBL/GenBank/DDBJ whole genome shotgun (WGS) entry which is preliminary data.</text>
</comment>
<evidence type="ECO:0000313" key="1">
    <source>
        <dbReference type="EMBL" id="PYF71485.1"/>
    </source>
</evidence>
<dbReference type="EMBL" id="QKLU01000007">
    <property type="protein sequence ID" value="PYF71485.1"/>
    <property type="molecule type" value="Genomic_DNA"/>
</dbReference>
<protein>
    <submittedName>
        <fullName evidence="1">Uncharacterized protein</fullName>
    </submittedName>
</protein>
<name>A0A318UAE3_9SPHI</name>
<gene>
    <name evidence="1" type="ORF">B0O44_107100</name>
</gene>
<accession>A0A318UAE3</accession>
<dbReference type="Proteomes" id="UP000248198">
    <property type="component" value="Unassembled WGS sequence"/>
</dbReference>
<sequence length="116" mass="14033">MELLSRNFLNSIVWVGDFELDYKEVNLNVLCIEDGDTEVHYLLRLSDIVYFFYRQEDFEHHFSVIDVFLERFNDCREVRTRHSEQMQDYWMLQLYSGIHQALIGFKELNLSIIKTS</sequence>
<dbReference type="AlphaFoldDB" id="A0A318UAE3"/>
<evidence type="ECO:0000313" key="2">
    <source>
        <dbReference type="Proteomes" id="UP000248198"/>
    </source>
</evidence>
<reference evidence="1 2" key="1">
    <citation type="submission" date="2018-06" db="EMBL/GenBank/DDBJ databases">
        <title>Genomic Encyclopedia of Archaeal and Bacterial Type Strains, Phase II (KMG-II): from individual species to whole genera.</title>
        <authorList>
            <person name="Goeker M."/>
        </authorList>
    </citation>
    <scope>NUCLEOTIDE SEQUENCE [LARGE SCALE GENOMIC DNA]</scope>
    <source>
        <strain evidence="1 2">DSM 27372</strain>
    </source>
</reference>
<keyword evidence="2" id="KW-1185">Reference proteome</keyword>
<proteinExistence type="predicted"/>